<dbReference type="InterPro" id="IPR002577">
    <property type="entry name" value="HTH_HxlR"/>
</dbReference>
<dbReference type="GO" id="GO:0003677">
    <property type="term" value="F:DNA binding"/>
    <property type="evidence" value="ECO:0007669"/>
    <property type="project" value="UniProtKB-KW"/>
</dbReference>
<dbReference type="InterPro" id="IPR011991">
    <property type="entry name" value="ArsR-like_HTH"/>
</dbReference>
<dbReference type="Proteomes" id="UP000219422">
    <property type="component" value="Chromosome"/>
</dbReference>
<proteinExistence type="predicted"/>
<evidence type="ECO:0000256" key="3">
    <source>
        <dbReference type="ARBA" id="ARBA00023163"/>
    </source>
</evidence>
<gene>
    <name evidence="5" type="ORF">A6768_03010</name>
</gene>
<dbReference type="Gene3D" id="1.10.10.10">
    <property type="entry name" value="Winged helix-like DNA-binding domain superfamily/Winged helix DNA-binding domain"/>
    <property type="match status" value="1"/>
</dbReference>
<keyword evidence="3" id="KW-0804">Transcription</keyword>
<dbReference type="CDD" id="cd00090">
    <property type="entry name" value="HTH_ARSR"/>
    <property type="match status" value="1"/>
</dbReference>
<dbReference type="PANTHER" id="PTHR33204">
    <property type="entry name" value="TRANSCRIPTIONAL REGULATOR, MARR FAMILY"/>
    <property type="match status" value="1"/>
</dbReference>
<dbReference type="SUPFAM" id="SSF46785">
    <property type="entry name" value="Winged helix' DNA-binding domain"/>
    <property type="match status" value="1"/>
</dbReference>
<keyword evidence="1" id="KW-0805">Transcription regulation</keyword>
<dbReference type="EMBL" id="CP023741">
    <property type="protein sequence ID" value="ATI79078.1"/>
    <property type="molecule type" value="Genomic_DNA"/>
</dbReference>
<name>A0A291MVY8_SPHYA</name>
<organism evidence="5 6">
    <name type="scientific">Sphingobium yanoikuyae</name>
    <name type="common">Sphingomonas yanoikuyae</name>
    <dbReference type="NCBI Taxonomy" id="13690"/>
    <lineage>
        <taxon>Bacteria</taxon>
        <taxon>Pseudomonadati</taxon>
        <taxon>Pseudomonadota</taxon>
        <taxon>Alphaproteobacteria</taxon>
        <taxon>Sphingomonadales</taxon>
        <taxon>Sphingomonadaceae</taxon>
        <taxon>Sphingobium</taxon>
    </lineage>
</organism>
<keyword evidence="2" id="KW-0238">DNA-binding</keyword>
<dbReference type="RefSeq" id="WP_097382531.1">
    <property type="nucleotide sequence ID" value="NZ_CP023741.1"/>
</dbReference>
<evidence type="ECO:0000313" key="6">
    <source>
        <dbReference type="Proteomes" id="UP000219422"/>
    </source>
</evidence>
<accession>A0A291MVY8</accession>
<reference evidence="5 6" key="1">
    <citation type="submission" date="2017-10" db="EMBL/GenBank/DDBJ databases">
        <title>Sphingobium yanoikuyae S72.</title>
        <authorList>
            <person name="Sanchez E."/>
            <person name="Bustos P."/>
            <person name="Mendoza P."/>
            <person name="Guo X."/>
            <person name="Mendoza A."/>
        </authorList>
    </citation>
    <scope>NUCLEOTIDE SEQUENCE [LARGE SCALE GENOMIC DNA]</scope>
    <source>
        <strain evidence="5 6">S72</strain>
    </source>
</reference>
<dbReference type="Pfam" id="PF01638">
    <property type="entry name" value="HxlR"/>
    <property type="match status" value="1"/>
</dbReference>
<protein>
    <submittedName>
        <fullName evidence="5">Transcriptional regulator</fullName>
    </submittedName>
</protein>
<evidence type="ECO:0000313" key="5">
    <source>
        <dbReference type="EMBL" id="ATI79078.1"/>
    </source>
</evidence>
<evidence type="ECO:0000256" key="2">
    <source>
        <dbReference type="ARBA" id="ARBA00023125"/>
    </source>
</evidence>
<dbReference type="GO" id="GO:0006355">
    <property type="term" value="P:regulation of DNA-templated transcription"/>
    <property type="evidence" value="ECO:0007669"/>
    <property type="project" value="UniProtKB-ARBA"/>
</dbReference>
<dbReference type="KEGG" id="sya:A6768_03010"/>
<dbReference type="InterPro" id="IPR036390">
    <property type="entry name" value="WH_DNA-bd_sf"/>
</dbReference>
<evidence type="ECO:0000256" key="1">
    <source>
        <dbReference type="ARBA" id="ARBA00023015"/>
    </source>
</evidence>
<dbReference type="GeneID" id="57775803"/>
<dbReference type="PANTHER" id="PTHR33204:SF37">
    <property type="entry name" value="HTH-TYPE TRANSCRIPTIONAL REGULATOR YODB"/>
    <property type="match status" value="1"/>
</dbReference>
<evidence type="ECO:0000259" key="4">
    <source>
        <dbReference type="PROSITE" id="PS51118"/>
    </source>
</evidence>
<feature type="domain" description="HTH hxlR-type" evidence="4">
    <location>
        <begin position="20"/>
        <end position="118"/>
    </location>
</feature>
<dbReference type="PROSITE" id="PS51118">
    <property type="entry name" value="HTH_HXLR"/>
    <property type="match status" value="1"/>
</dbReference>
<sequence length="132" mass="14590">MTAPAPTPLPRIGDAYDPDCPTRHVLDRIGDKWAVLVMLTLKDGPVRFNDLRRRIGAISQKMLSQTLKSLERDGLVSRAAYATVPVTVEYRLTEMAQGLIGILDQITRWAEGHVGAIMDARRAHDAREAEAA</sequence>
<dbReference type="InterPro" id="IPR036388">
    <property type="entry name" value="WH-like_DNA-bd_sf"/>
</dbReference>
<dbReference type="AlphaFoldDB" id="A0A291MVY8"/>